<comment type="similarity">
    <text evidence="1">Belongs to the thiolase-like superfamily. HMG-CoA synthase family.</text>
</comment>
<keyword evidence="5" id="KW-0012">Acyltransferase</keyword>
<gene>
    <name evidence="5" type="ORF">P8192_12810</name>
</gene>
<dbReference type="EMBL" id="CP121252">
    <property type="protein sequence ID" value="WFP16251.1"/>
    <property type="molecule type" value="Genomic_DNA"/>
</dbReference>
<dbReference type="RefSeq" id="WP_278157404.1">
    <property type="nucleotide sequence ID" value="NZ_CP121252.1"/>
</dbReference>
<feature type="domain" description="Hydroxymethylglutaryl-coenzyme A synthase C-terminal" evidence="4">
    <location>
        <begin position="259"/>
        <end position="323"/>
    </location>
</feature>
<dbReference type="InterPro" id="IPR011554">
    <property type="entry name" value="HMG_CoA_synthase_prok"/>
</dbReference>
<dbReference type="EC" id="2.3.3.10" evidence="5"/>
<dbReference type="Pfam" id="PF01154">
    <property type="entry name" value="HMG_CoA_synt_N"/>
    <property type="match status" value="1"/>
</dbReference>
<proteinExistence type="inferred from homology"/>
<keyword evidence="2 5" id="KW-0808">Transferase</keyword>
<dbReference type="PANTHER" id="PTHR43323:SF2">
    <property type="entry name" value="HYDROXYMETHYLGLUTARYL-COA SYNTHASE"/>
    <property type="match status" value="1"/>
</dbReference>
<name>A0ABY8H539_9MICC</name>
<reference evidence="5 6" key="1">
    <citation type="submission" date="2023-04" db="EMBL/GenBank/DDBJ databases">
        <title>Funneling lignin-derived compounds into biodiesel using alkali-halophilic Citricoccus sp. P2.</title>
        <authorList>
            <person name="Luo C.-B."/>
        </authorList>
    </citation>
    <scope>NUCLEOTIDE SEQUENCE [LARGE SCALE GENOMIC DNA]</scope>
    <source>
        <strain evidence="5 6">P2</strain>
    </source>
</reference>
<evidence type="ECO:0000313" key="6">
    <source>
        <dbReference type="Proteomes" id="UP001219037"/>
    </source>
</evidence>
<keyword evidence="6" id="KW-1185">Reference proteome</keyword>
<dbReference type="Pfam" id="PF08540">
    <property type="entry name" value="HMG_CoA_synt_C"/>
    <property type="match status" value="2"/>
</dbReference>
<evidence type="ECO:0000256" key="2">
    <source>
        <dbReference type="ARBA" id="ARBA00022679"/>
    </source>
</evidence>
<dbReference type="SUPFAM" id="SSF53901">
    <property type="entry name" value="Thiolase-like"/>
    <property type="match status" value="2"/>
</dbReference>
<dbReference type="Gene3D" id="3.40.47.10">
    <property type="match status" value="1"/>
</dbReference>
<dbReference type="GO" id="GO:0004421">
    <property type="term" value="F:hydroxymethylglutaryl-CoA synthase activity"/>
    <property type="evidence" value="ECO:0007669"/>
    <property type="project" value="UniProtKB-EC"/>
</dbReference>
<protein>
    <submittedName>
        <fullName evidence="5">Hydroxymethylglutaryl-CoA synthase</fullName>
        <ecNumber evidence="5">2.3.3.10</ecNumber>
    </submittedName>
</protein>
<feature type="domain" description="Hydroxymethylglutaryl-coenzyme A synthase C-terminal" evidence="4">
    <location>
        <begin position="177"/>
        <end position="249"/>
    </location>
</feature>
<organism evidence="5 6">
    <name type="scientific">Citricoccus muralis</name>
    <dbReference type="NCBI Taxonomy" id="169134"/>
    <lineage>
        <taxon>Bacteria</taxon>
        <taxon>Bacillati</taxon>
        <taxon>Actinomycetota</taxon>
        <taxon>Actinomycetes</taxon>
        <taxon>Micrococcales</taxon>
        <taxon>Micrococcaceae</taxon>
        <taxon>Citricoccus</taxon>
    </lineage>
</organism>
<feature type="domain" description="Hydroxymethylglutaryl-coenzyme A synthase N-terminal" evidence="3">
    <location>
        <begin position="3"/>
        <end position="167"/>
    </location>
</feature>
<dbReference type="NCBIfam" id="TIGR01835">
    <property type="entry name" value="HMG-CoA-S_prok"/>
    <property type="match status" value="1"/>
</dbReference>
<evidence type="ECO:0000256" key="1">
    <source>
        <dbReference type="ARBA" id="ARBA00007061"/>
    </source>
</evidence>
<dbReference type="InterPro" id="IPR013528">
    <property type="entry name" value="HMG_CoA_synth_N"/>
</dbReference>
<dbReference type="Proteomes" id="UP001219037">
    <property type="component" value="Chromosome"/>
</dbReference>
<sequence length="384" mass="41785">MSNNIGIHDLEAATAHYVLPLDALAEAHGIDPAKFHRGLGQDRFSVPAPDEDVVTMAATAASRLLARHPEHHVRMVIFATETGVDQSKSAGVFLHGLIGLGPHVRTVEYKQACYAGTAGIQAALGHIARYPDEQVLVVASDIARYALDSSGEPTQGAGAVAMLISADPALVAIEPQSGLYTADVNDFWRPNDSSTPFVEGKLSMDAYIEATLGSWDDFTARRELKVTDVDRFIHHQPFTKMARKAHAALAAHTGVELGDELIEESMTYNRQLGNAYTASMYFGLAAQLHADTDLTGKRLGFFSYGSGAVAEFFTGVVQEGYRAHLDAAAAVEELSAREEIDYPTYRALHEAHRTVSDDYDVEPVTQAPFRFTGVKDRVRHYAVR</sequence>
<dbReference type="InterPro" id="IPR016039">
    <property type="entry name" value="Thiolase-like"/>
</dbReference>
<dbReference type="InterPro" id="IPR013746">
    <property type="entry name" value="HMG_CoA_synt_C_dom"/>
</dbReference>
<evidence type="ECO:0000259" key="3">
    <source>
        <dbReference type="Pfam" id="PF01154"/>
    </source>
</evidence>
<evidence type="ECO:0000259" key="4">
    <source>
        <dbReference type="Pfam" id="PF08540"/>
    </source>
</evidence>
<dbReference type="CDD" id="cd00827">
    <property type="entry name" value="init_cond_enzymes"/>
    <property type="match status" value="1"/>
</dbReference>
<accession>A0ABY8H539</accession>
<evidence type="ECO:0000313" key="5">
    <source>
        <dbReference type="EMBL" id="WFP16251.1"/>
    </source>
</evidence>
<dbReference type="PANTHER" id="PTHR43323">
    <property type="entry name" value="3-HYDROXY-3-METHYLGLUTARYL COENZYME A SYNTHASE"/>
    <property type="match status" value="1"/>
</dbReference>